<reference evidence="3" key="1">
    <citation type="journal article" date="2019" name="Int. J. Syst. Evol. Microbiol.">
        <title>The Global Catalogue of Microorganisms (GCM) 10K type strain sequencing project: providing services to taxonomists for standard genome sequencing and annotation.</title>
        <authorList>
            <consortium name="The Broad Institute Genomics Platform"/>
            <consortium name="The Broad Institute Genome Sequencing Center for Infectious Disease"/>
            <person name="Wu L."/>
            <person name="Ma J."/>
        </authorList>
    </citation>
    <scope>NUCLEOTIDE SEQUENCE [LARGE SCALE GENOMIC DNA]</scope>
    <source>
        <strain evidence="3">CGMCC 1.12371</strain>
    </source>
</reference>
<organism evidence="2 3">
    <name type="scientific">Hydrogenophaga atypica</name>
    <dbReference type="NCBI Taxonomy" id="249409"/>
    <lineage>
        <taxon>Bacteria</taxon>
        <taxon>Pseudomonadati</taxon>
        <taxon>Pseudomonadota</taxon>
        <taxon>Betaproteobacteria</taxon>
        <taxon>Burkholderiales</taxon>
        <taxon>Comamonadaceae</taxon>
        <taxon>Hydrogenophaga</taxon>
    </lineage>
</organism>
<comment type="caution">
    <text evidence="2">The sequence shown here is derived from an EMBL/GenBank/DDBJ whole genome shotgun (WGS) entry which is preliminary data.</text>
</comment>
<protein>
    <submittedName>
        <fullName evidence="2">Winged helix-turn-helix domain-containing protein</fullName>
    </submittedName>
</protein>
<dbReference type="PANTHER" id="PTHR30432:SF1">
    <property type="entry name" value="DNA-BINDING TRANSCRIPTIONAL DUAL REGULATOR MODE"/>
    <property type="match status" value="1"/>
</dbReference>
<gene>
    <name evidence="2" type="ORF">ACFQPB_12705</name>
</gene>
<evidence type="ECO:0000259" key="1">
    <source>
        <dbReference type="Pfam" id="PF00126"/>
    </source>
</evidence>
<name>A0ABW2QKQ2_9BURK</name>
<dbReference type="InterPro" id="IPR000847">
    <property type="entry name" value="LysR_HTH_N"/>
</dbReference>
<dbReference type="PANTHER" id="PTHR30432">
    <property type="entry name" value="TRANSCRIPTIONAL REGULATOR MODE"/>
    <property type="match status" value="1"/>
</dbReference>
<proteinExistence type="predicted"/>
<dbReference type="InterPro" id="IPR051815">
    <property type="entry name" value="Molybdate_resp_trans_reg"/>
</dbReference>
<sequence>MSHPPAHTTPALDPTTQVRVRLRVQSGADIQLGPGRIDVLQGVAETGSIAEAGRRLGMSYQRVWSLVQAMNAAFEAPLVAKQRGGSAGGGAALTPTGQAVLAAYRAAEAAALQAAQPHLGGVLDLLRKP</sequence>
<dbReference type="InterPro" id="IPR036388">
    <property type="entry name" value="WH-like_DNA-bd_sf"/>
</dbReference>
<dbReference type="RefSeq" id="WP_382223796.1">
    <property type="nucleotide sequence ID" value="NZ_JBHTCA010000008.1"/>
</dbReference>
<dbReference type="EMBL" id="JBHTCA010000008">
    <property type="protein sequence ID" value="MFC7409724.1"/>
    <property type="molecule type" value="Genomic_DNA"/>
</dbReference>
<dbReference type="Gene3D" id="1.10.10.10">
    <property type="entry name" value="Winged helix-like DNA-binding domain superfamily/Winged helix DNA-binding domain"/>
    <property type="match status" value="1"/>
</dbReference>
<dbReference type="InterPro" id="IPR036390">
    <property type="entry name" value="WH_DNA-bd_sf"/>
</dbReference>
<dbReference type="Pfam" id="PF00126">
    <property type="entry name" value="HTH_1"/>
    <property type="match status" value="1"/>
</dbReference>
<dbReference type="Proteomes" id="UP001596501">
    <property type="component" value="Unassembled WGS sequence"/>
</dbReference>
<dbReference type="SUPFAM" id="SSF46785">
    <property type="entry name" value="Winged helix' DNA-binding domain"/>
    <property type="match status" value="1"/>
</dbReference>
<evidence type="ECO:0000313" key="3">
    <source>
        <dbReference type="Proteomes" id="UP001596501"/>
    </source>
</evidence>
<accession>A0ABW2QKQ2</accession>
<keyword evidence="3" id="KW-1185">Reference proteome</keyword>
<feature type="domain" description="HTH lysR-type" evidence="1">
    <location>
        <begin position="38"/>
        <end position="98"/>
    </location>
</feature>
<evidence type="ECO:0000313" key="2">
    <source>
        <dbReference type="EMBL" id="MFC7409724.1"/>
    </source>
</evidence>